<organism evidence="3 4">
    <name type="scientific">Rotaria sordida</name>
    <dbReference type="NCBI Taxonomy" id="392033"/>
    <lineage>
        <taxon>Eukaryota</taxon>
        <taxon>Metazoa</taxon>
        <taxon>Spiralia</taxon>
        <taxon>Gnathifera</taxon>
        <taxon>Rotifera</taxon>
        <taxon>Eurotatoria</taxon>
        <taxon>Bdelloidea</taxon>
        <taxon>Philodinida</taxon>
        <taxon>Philodinidae</taxon>
        <taxon>Rotaria</taxon>
    </lineage>
</organism>
<dbReference type="PANTHER" id="PTHR32046:SF12">
    <property type="entry name" value="AIG1-TYPE G DOMAIN-CONTAINING PROTEIN"/>
    <property type="match status" value="1"/>
</dbReference>
<feature type="region of interest" description="Disordered" evidence="2">
    <location>
        <begin position="354"/>
        <end position="404"/>
    </location>
</feature>
<keyword evidence="1" id="KW-0175">Coiled coil</keyword>
<evidence type="ECO:0000256" key="1">
    <source>
        <dbReference type="SAM" id="Coils"/>
    </source>
</evidence>
<comment type="caution">
    <text evidence="3">The sequence shown here is derived from an EMBL/GenBank/DDBJ whole genome shotgun (WGS) entry which is preliminary data.</text>
</comment>
<dbReference type="AlphaFoldDB" id="A0A815V6L7"/>
<evidence type="ECO:0000313" key="3">
    <source>
        <dbReference type="EMBL" id="CAF1523964.1"/>
    </source>
</evidence>
<proteinExistence type="predicted"/>
<evidence type="ECO:0000256" key="2">
    <source>
        <dbReference type="SAM" id="MobiDB-lite"/>
    </source>
</evidence>
<feature type="coiled-coil region" evidence="1">
    <location>
        <begin position="173"/>
        <end position="207"/>
    </location>
</feature>
<evidence type="ECO:0000313" key="4">
    <source>
        <dbReference type="Proteomes" id="UP000663864"/>
    </source>
</evidence>
<gene>
    <name evidence="3" type="ORF">ZHD862_LOCUS38483</name>
</gene>
<feature type="compositionally biased region" description="Acidic residues" evidence="2">
    <location>
        <begin position="380"/>
        <end position="404"/>
    </location>
</feature>
<name>A0A815V6L7_9BILA</name>
<dbReference type="EMBL" id="CAJNOT010009274">
    <property type="protein sequence ID" value="CAF1523964.1"/>
    <property type="molecule type" value="Genomic_DNA"/>
</dbReference>
<feature type="non-terminal residue" evidence="3">
    <location>
        <position position="404"/>
    </location>
</feature>
<feature type="region of interest" description="Disordered" evidence="2">
    <location>
        <begin position="306"/>
        <end position="325"/>
    </location>
</feature>
<protein>
    <submittedName>
        <fullName evidence="3">Uncharacterized protein</fullName>
    </submittedName>
</protein>
<feature type="compositionally biased region" description="Basic residues" evidence="2">
    <location>
        <begin position="356"/>
        <end position="371"/>
    </location>
</feature>
<accession>A0A815V6L7</accession>
<reference evidence="3" key="1">
    <citation type="submission" date="2021-02" db="EMBL/GenBank/DDBJ databases">
        <authorList>
            <person name="Nowell W R."/>
        </authorList>
    </citation>
    <scope>NUCLEOTIDE SEQUENCE</scope>
</reference>
<dbReference type="Proteomes" id="UP000663864">
    <property type="component" value="Unassembled WGS sequence"/>
</dbReference>
<sequence>MQNSAFSQDSSTWNTSAREALQYEWDQSMNEIAAMLQTIDTFKTKSVAAFKTMKDIRNEIKTLMHSARLEVSQIQKMQDEIAACEMAMQNADANLAKFKDYKKKREVEKIEMVDATHHSTICQKCNHVCHDKCGLNETIIVGAQIFQQCWAMKNGSCTQCPNKCSYTVHYHAKKTMKKTKETLEDILADIKAKYDMASQDKSDYQKKVNTTADAKALLQKALNQKNEDIKKLCTRLQQLCSGFNMAQELHALIDQLETEAAMLKNIDAKQQAAAFIRSLKEFCTMIEKDQNRKEQSLPKMNIINTEQSIQGQVPRPSTALSSNESLQNRVGDVAAPSQASNSHVDEDVLAVLRGLGNKKPKKSTTKKKIKQKTAETSSENSDEDERQDILTDDSSDQEDDSDGE</sequence>
<dbReference type="PANTHER" id="PTHR32046">
    <property type="entry name" value="G DOMAIN-CONTAINING PROTEIN"/>
    <property type="match status" value="1"/>
</dbReference>